<gene>
    <name evidence="2" type="ORF">GCM10010269_22060</name>
</gene>
<keyword evidence="3" id="KW-1185">Reference proteome</keyword>
<evidence type="ECO:0000256" key="1">
    <source>
        <dbReference type="SAM" id="MobiDB-lite"/>
    </source>
</evidence>
<reference evidence="2" key="2">
    <citation type="submission" date="2020-09" db="EMBL/GenBank/DDBJ databases">
        <authorList>
            <person name="Sun Q."/>
            <person name="Ohkuma M."/>
        </authorList>
    </citation>
    <scope>NUCLEOTIDE SEQUENCE</scope>
    <source>
        <strain evidence="2">JCM 4386</strain>
    </source>
</reference>
<organism evidence="2 3">
    <name type="scientific">Streptomyces humidus</name>
    <dbReference type="NCBI Taxonomy" id="52259"/>
    <lineage>
        <taxon>Bacteria</taxon>
        <taxon>Bacillati</taxon>
        <taxon>Actinomycetota</taxon>
        <taxon>Actinomycetes</taxon>
        <taxon>Kitasatosporales</taxon>
        <taxon>Streptomycetaceae</taxon>
        <taxon>Streptomyces</taxon>
    </lineage>
</organism>
<dbReference type="EMBL" id="BMTL01000007">
    <property type="protein sequence ID" value="GGR82480.1"/>
    <property type="molecule type" value="Genomic_DNA"/>
</dbReference>
<feature type="region of interest" description="Disordered" evidence="1">
    <location>
        <begin position="116"/>
        <end position="155"/>
    </location>
</feature>
<reference evidence="2" key="1">
    <citation type="journal article" date="2014" name="Int. J. Syst. Evol. Microbiol.">
        <title>Complete genome sequence of Corynebacterium casei LMG S-19264T (=DSM 44701T), isolated from a smear-ripened cheese.</title>
        <authorList>
            <consortium name="US DOE Joint Genome Institute (JGI-PGF)"/>
            <person name="Walter F."/>
            <person name="Albersmeier A."/>
            <person name="Kalinowski J."/>
            <person name="Ruckert C."/>
        </authorList>
    </citation>
    <scope>NUCLEOTIDE SEQUENCE</scope>
    <source>
        <strain evidence="2">JCM 4386</strain>
    </source>
</reference>
<protein>
    <submittedName>
        <fullName evidence="2">Uncharacterized protein</fullName>
    </submittedName>
</protein>
<proteinExistence type="predicted"/>
<sequence>MFATVGAGVVLVEHGDDDGAGAGGGSRRECGGAASHRSSSGGLCEAAGRSVWPREGGVTERASRLASFLVKEMCVAPGVRFRDRASVRNVAEAVAAAFLDVATAVQGVVLGGGPGGGCGTPGAVRSPGQSPAEGEAEQGDGGSENEGVHLVSPTG</sequence>
<name>A0A918L2U0_9ACTN</name>
<accession>A0A918L2U0</accession>
<evidence type="ECO:0000313" key="3">
    <source>
        <dbReference type="Proteomes" id="UP000606194"/>
    </source>
</evidence>
<evidence type="ECO:0000313" key="2">
    <source>
        <dbReference type="EMBL" id="GGR82480.1"/>
    </source>
</evidence>
<comment type="caution">
    <text evidence="2">The sequence shown here is derived from an EMBL/GenBank/DDBJ whole genome shotgun (WGS) entry which is preliminary data.</text>
</comment>
<dbReference type="Proteomes" id="UP000606194">
    <property type="component" value="Unassembled WGS sequence"/>
</dbReference>
<dbReference type="AlphaFoldDB" id="A0A918L2U0"/>